<organism evidence="2 3">
    <name type="scientific">Eumeta variegata</name>
    <name type="common">Bagworm moth</name>
    <name type="synonym">Eumeta japonica</name>
    <dbReference type="NCBI Taxonomy" id="151549"/>
    <lineage>
        <taxon>Eukaryota</taxon>
        <taxon>Metazoa</taxon>
        <taxon>Ecdysozoa</taxon>
        <taxon>Arthropoda</taxon>
        <taxon>Hexapoda</taxon>
        <taxon>Insecta</taxon>
        <taxon>Pterygota</taxon>
        <taxon>Neoptera</taxon>
        <taxon>Endopterygota</taxon>
        <taxon>Lepidoptera</taxon>
        <taxon>Glossata</taxon>
        <taxon>Ditrysia</taxon>
        <taxon>Tineoidea</taxon>
        <taxon>Psychidae</taxon>
        <taxon>Oiketicinae</taxon>
        <taxon>Eumeta</taxon>
    </lineage>
</organism>
<dbReference type="AlphaFoldDB" id="A0A4C1UF51"/>
<evidence type="ECO:0000313" key="2">
    <source>
        <dbReference type="EMBL" id="GBP25045.1"/>
    </source>
</evidence>
<dbReference type="EMBL" id="BGZK01000169">
    <property type="protein sequence ID" value="GBP25045.1"/>
    <property type="molecule type" value="Genomic_DNA"/>
</dbReference>
<keyword evidence="3" id="KW-1185">Reference proteome</keyword>
<protein>
    <submittedName>
        <fullName evidence="2">Uncharacterized protein</fullName>
    </submittedName>
</protein>
<feature type="compositionally biased region" description="Polar residues" evidence="1">
    <location>
        <begin position="175"/>
        <end position="198"/>
    </location>
</feature>
<proteinExistence type="predicted"/>
<comment type="caution">
    <text evidence="2">The sequence shown here is derived from an EMBL/GenBank/DDBJ whole genome shotgun (WGS) entry which is preliminary data.</text>
</comment>
<reference evidence="2 3" key="1">
    <citation type="journal article" date="2019" name="Commun. Biol.">
        <title>The bagworm genome reveals a unique fibroin gene that provides high tensile strength.</title>
        <authorList>
            <person name="Kono N."/>
            <person name="Nakamura H."/>
            <person name="Ohtoshi R."/>
            <person name="Tomita M."/>
            <person name="Numata K."/>
            <person name="Arakawa K."/>
        </authorList>
    </citation>
    <scope>NUCLEOTIDE SEQUENCE [LARGE SCALE GENOMIC DNA]</scope>
</reference>
<name>A0A4C1UF51_EUMVA</name>
<accession>A0A4C1UF51</accession>
<sequence length="257" mass="28824">MKERSGESWGPNSYAYVESWVWQKENKSMINAVDMLWLRSMCGVSQKDRCRNSDVRKRCGLKKDVVTRVEREGYATTAGLGFRSLYSSFAALTSRGVTEMGLWSLPVFSLCCDLYGLKKDVLEIEQQPNTGIEIEIDIVDALCERTNDHQFIIKRSRRQQTFPNDRQEGPAGQRMSDTNRGRQSSATSGTDLVSLQHKTNFRSPAALRAPRPARPNARSAQKQKAFATVTTIPMMQSEAHGMVLGNGLESGRDRGHS</sequence>
<feature type="compositionally biased region" description="Low complexity" evidence="1">
    <location>
        <begin position="202"/>
        <end position="220"/>
    </location>
</feature>
<gene>
    <name evidence="2" type="ORF">EVAR_19525_1</name>
</gene>
<evidence type="ECO:0000256" key="1">
    <source>
        <dbReference type="SAM" id="MobiDB-lite"/>
    </source>
</evidence>
<dbReference type="Proteomes" id="UP000299102">
    <property type="component" value="Unassembled WGS sequence"/>
</dbReference>
<feature type="region of interest" description="Disordered" evidence="1">
    <location>
        <begin position="155"/>
        <end position="225"/>
    </location>
</feature>
<evidence type="ECO:0000313" key="3">
    <source>
        <dbReference type="Proteomes" id="UP000299102"/>
    </source>
</evidence>
<dbReference type="OrthoDB" id="425681at2759"/>